<dbReference type="Proteomes" id="UP000639004">
    <property type="component" value="Unassembled WGS sequence"/>
</dbReference>
<comment type="caution">
    <text evidence="1">The sequence shown here is derived from an EMBL/GenBank/DDBJ whole genome shotgun (WGS) entry which is preliminary data.</text>
</comment>
<dbReference type="RefSeq" id="WP_129938842.1">
    <property type="nucleotide sequence ID" value="NZ_CAMIPQ010000002.1"/>
</dbReference>
<sequence length="113" mass="12973">MKIKSRISGRIIDILGIYWVLSVDGSCTETIFLGLPKNSGGLVPYRITGKLVDRVEIIDPSIPDGFIYYYSGIYHRALIEENLLDDLREYDETAYKRFLEILKAEGSIDQDFY</sequence>
<evidence type="ECO:0000313" key="2">
    <source>
        <dbReference type="Proteomes" id="UP000639004"/>
    </source>
</evidence>
<name>A0ABS0TT57_SERPR</name>
<proteinExistence type="predicted"/>
<reference evidence="1 2" key="1">
    <citation type="submission" date="2020-12" db="EMBL/GenBank/DDBJ databases">
        <title>Enhanced detection system for hospital associated transmission using whole genome sequencing surveillance.</title>
        <authorList>
            <person name="Harrison L.H."/>
            <person name="Van Tyne D."/>
            <person name="Marsh J.W."/>
            <person name="Griffith M.P."/>
            <person name="Snyder D.J."/>
            <person name="Cooper V.S."/>
            <person name="Mustapha M."/>
        </authorList>
    </citation>
    <scope>NUCLEOTIDE SEQUENCE [LARGE SCALE GENOMIC DNA]</scope>
    <source>
        <strain evidence="1 2">SER00238</strain>
    </source>
</reference>
<gene>
    <name evidence="1" type="ORF">JEQ07_14155</name>
</gene>
<evidence type="ECO:0000313" key="1">
    <source>
        <dbReference type="EMBL" id="MBI6181538.1"/>
    </source>
</evidence>
<dbReference type="EMBL" id="JAEHSL010000010">
    <property type="protein sequence ID" value="MBI6181538.1"/>
    <property type="molecule type" value="Genomic_DNA"/>
</dbReference>
<keyword evidence="2" id="KW-1185">Reference proteome</keyword>
<organism evidence="1 2">
    <name type="scientific">Serratia proteamaculans</name>
    <dbReference type="NCBI Taxonomy" id="28151"/>
    <lineage>
        <taxon>Bacteria</taxon>
        <taxon>Pseudomonadati</taxon>
        <taxon>Pseudomonadota</taxon>
        <taxon>Gammaproteobacteria</taxon>
        <taxon>Enterobacterales</taxon>
        <taxon>Yersiniaceae</taxon>
        <taxon>Serratia</taxon>
    </lineage>
</organism>
<protein>
    <submittedName>
        <fullName evidence="1">Uncharacterized protein</fullName>
    </submittedName>
</protein>
<accession>A0ABS0TT57</accession>